<feature type="region of interest" description="Disordered" evidence="1">
    <location>
        <begin position="1"/>
        <end position="49"/>
    </location>
</feature>
<name>A0A6J7P4B5_9ZZZZ</name>
<dbReference type="EMBL" id="CAFBOZ010000058">
    <property type="protein sequence ID" value="CAB4999325.1"/>
    <property type="molecule type" value="Genomic_DNA"/>
</dbReference>
<evidence type="ECO:0000313" key="2">
    <source>
        <dbReference type="EMBL" id="CAB4930285.1"/>
    </source>
</evidence>
<proteinExistence type="predicted"/>
<feature type="compositionally biased region" description="Polar residues" evidence="1">
    <location>
        <begin position="1"/>
        <end position="14"/>
    </location>
</feature>
<evidence type="ECO:0000313" key="3">
    <source>
        <dbReference type="EMBL" id="CAB4999325.1"/>
    </source>
</evidence>
<dbReference type="AlphaFoldDB" id="A0A6J7P4B5"/>
<protein>
    <submittedName>
        <fullName evidence="3">Unannotated protein</fullName>
    </submittedName>
</protein>
<organism evidence="3">
    <name type="scientific">freshwater metagenome</name>
    <dbReference type="NCBI Taxonomy" id="449393"/>
    <lineage>
        <taxon>unclassified sequences</taxon>
        <taxon>metagenomes</taxon>
        <taxon>ecological metagenomes</taxon>
    </lineage>
</organism>
<gene>
    <name evidence="2" type="ORF">UFOPK3773_00198</name>
    <name evidence="3" type="ORF">UFOPK3992_00535</name>
</gene>
<dbReference type="EMBL" id="CAFBNF010000010">
    <property type="protein sequence ID" value="CAB4930285.1"/>
    <property type="molecule type" value="Genomic_DNA"/>
</dbReference>
<accession>A0A6J7P4B5</accession>
<evidence type="ECO:0000256" key="1">
    <source>
        <dbReference type="SAM" id="MobiDB-lite"/>
    </source>
</evidence>
<reference evidence="3" key="1">
    <citation type="submission" date="2020-05" db="EMBL/GenBank/DDBJ databases">
        <authorList>
            <person name="Chiriac C."/>
            <person name="Salcher M."/>
            <person name="Ghai R."/>
            <person name="Kavagutti S V."/>
        </authorList>
    </citation>
    <scope>NUCLEOTIDE SEQUENCE</scope>
</reference>
<sequence>MSWQTVNESASDQSPADAYQAEATSLESDPDDVGYHGDSDDFNTAADDAVDDRVDVIDDDEQVVAAPIRPDRPGATGDPRVDDAIARLDDLDGSPTSEHVEIVDDVHRRLQSALSDLDLSASA</sequence>